<organism evidence="1 2">
    <name type="scientific">Candidatus Defluviibacterium haderslevense</name>
    <dbReference type="NCBI Taxonomy" id="2981993"/>
    <lineage>
        <taxon>Bacteria</taxon>
        <taxon>Pseudomonadati</taxon>
        <taxon>Bacteroidota</taxon>
        <taxon>Saprospiria</taxon>
        <taxon>Saprospirales</taxon>
        <taxon>Saprospiraceae</taxon>
        <taxon>Candidatus Defluviibacterium</taxon>
    </lineage>
</organism>
<name>A0A9D7S8Y0_9BACT</name>
<comment type="caution">
    <text evidence="1">The sequence shown here is derived from an EMBL/GenBank/DDBJ whole genome shotgun (WGS) entry which is preliminary data.</text>
</comment>
<proteinExistence type="predicted"/>
<reference evidence="1 2" key="1">
    <citation type="submission" date="2020-10" db="EMBL/GenBank/DDBJ databases">
        <title>Connecting structure to function with the recovery of over 1000 high-quality activated sludge metagenome-assembled genomes encoding full-length rRNA genes using long-read sequencing.</title>
        <authorList>
            <person name="Singleton C.M."/>
            <person name="Petriglieri F."/>
            <person name="Kristensen J.M."/>
            <person name="Kirkegaard R.H."/>
            <person name="Michaelsen T.Y."/>
            <person name="Andersen M.H."/>
            <person name="Karst S.M."/>
            <person name="Dueholm M.S."/>
            <person name="Nielsen P.H."/>
            <person name="Albertsen M."/>
        </authorList>
    </citation>
    <scope>NUCLEOTIDE SEQUENCE [LARGE SCALE GENOMIC DNA]</scope>
    <source>
        <strain evidence="1">Ribe_18-Q3-R11-54_BAT3C.373</strain>
    </source>
</reference>
<dbReference type="SUPFAM" id="SSF82784">
    <property type="entry name" value="OsmC-like"/>
    <property type="match status" value="1"/>
</dbReference>
<evidence type="ECO:0000313" key="2">
    <source>
        <dbReference type="Proteomes" id="UP000808349"/>
    </source>
</evidence>
<accession>A0A9D7S8Y0</accession>
<dbReference type="PANTHER" id="PTHR42830:SF2">
    <property type="entry name" value="OSMC_OHR FAMILY PROTEIN"/>
    <property type="match status" value="1"/>
</dbReference>
<dbReference type="InterPro" id="IPR052707">
    <property type="entry name" value="OsmC_Ohr_Peroxiredoxin"/>
</dbReference>
<dbReference type="PANTHER" id="PTHR42830">
    <property type="entry name" value="OSMOTICALLY INDUCIBLE FAMILY PROTEIN"/>
    <property type="match status" value="1"/>
</dbReference>
<dbReference type="Proteomes" id="UP000808349">
    <property type="component" value="Unassembled WGS sequence"/>
</dbReference>
<dbReference type="InterPro" id="IPR015946">
    <property type="entry name" value="KH_dom-like_a/b"/>
</dbReference>
<dbReference type="Pfam" id="PF02566">
    <property type="entry name" value="OsmC"/>
    <property type="match status" value="1"/>
</dbReference>
<sequence>MDNHKYNTQLNWIADRRGLMSSPELNESFEVATPPQFPKGMEGIWSPEHLLTAAVSSCFMTTFLAIAENSKLAFDQFSCSASGKLEQIEGKYLMTEIILEPILTIPIDTSIEKAERILIKSEAACLISNSIKSKVTLNINIKHS</sequence>
<gene>
    <name evidence="1" type="ORF">IPO85_10525</name>
</gene>
<dbReference type="Gene3D" id="3.30.300.20">
    <property type="match status" value="1"/>
</dbReference>
<evidence type="ECO:0000313" key="1">
    <source>
        <dbReference type="EMBL" id="MBK9717933.1"/>
    </source>
</evidence>
<protein>
    <submittedName>
        <fullName evidence="1">OsmC family protein</fullName>
    </submittedName>
</protein>
<dbReference type="EMBL" id="JADKFW010000005">
    <property type="protein sequence ID" value="MBK9717933.1"/>
    <property type="molecule type" value="Genomic_DNA"/>
</dbReference>
<dbReference type="InterPro" id="IPR003718">
    <property type="entry name" value="OsmC/Ohr_fam"/>
</dbReference>
<dbReference type="AlphaFoldDB" id="A0A9D7S8Y0"/>
<dbReference type="InterPro" id="IPR036102">
    <property type="entry name" value="OsmC/Ohrsf"/>
</dbReference>